<comment type="similarity">
    <text evidence="2 4">Belongs to the glucose-6-phosphate 1-epimerase family.</text>
</comment>
<feature type="active site" evidence="5">
    <location>
        <position position="278"/>
    </location>
</feature>
<dbReference type="PANTHER" id="PTHR11122:SF13">
    <property type="entry name" value="GLUCOSE-6-PHOSPHATE 1-EPIMERASE"/>
    <property type="match status" value="1"/>
</dbReference>
<dbReference type="PIRSF" id="PIRSF016020">
    <property type="entry name" value="PHexose_mutarotase"/>
    <property type="match status" value="1"/>
</dbReference>
<evidence type="ECO:0000313" key="6">
    <source>
        <dbReference type="EMBL" id="AXC09476.1"/>
    </source>
</evidence>
<comment type="catalytic activity">
    <reaction evidence="1">
        <text>alpha-D-glucose 6-phosphate = beta-D-glucose 6-phosphate</text>
        <dbReference type="Rhea" id="RHEA:16249"/>
        <dbReference type="ChEBI" id="CHEBI:58225"/>
        <dbReference type="ChEBI" id="CHEBI:58247"/>
        <dbReference type="EC" id="5.1.3.15"/>
    </reaction>
</comment>
<dbReference type="EC" id="5.1.3.15" evidence="4"/>
<dbReference type="OrthoDB" id="9790727at2"/>
<dbReference type="InterPro" id="IPR025532">
    <property type="entry name" value="G6P_1-epimerase"/>
</dbReference>
<dbReference type="Proteomes" id="UP000253606">
    <property type="component" value="Chromosome"/>
</dbReference>
<evidence type="ECO:0000256" key="4">
    <source>
        <dbReference type="PIRNR" id="PIRNR016020"/>
    </source>
</evidence>
<evidence type="ECO:0000256" key="5">
    <source>
        <dbReference type="PIRSR" id="PIRSR016020-1"/>
    </source>
</evidence>
<evidence type="ECO:0000313" key="7">
    <source>
        <dbReference type="Proteomes" id="UP000253606"/>
    </source>
</evidence>
<gene>
    <name evidence="6" type="ORF">ACPOL_0089</name>
</gene>
<reference evidence="6 7" key="1">
    <citation type="journal article" date="2018" name="Front. Microbiol.">
        <title>Hydrolytic Capabilities as a Key to Environmental Success: Chitinolytic and Cellulolytic Acidobacteria From Acidic Sub-arctic Soils and Boreal Peatlands.</title>
        <authorList>
            <person name="Belova S.E."/>
            <person name="Ravin N.V."/>
            <person name="Pankratov T.A."/>
            <person name="Rakitin A.L."/>
            <person name="Ivanova A.A."/>
            <person name="Beletsky A.V."/>
            <person name="Mardanov A.V."/>
            <person name="Sinninghe Damste J.S."/>
            <person name="Dedysh S.N."/>
        </authorList>
    </citation>
    <scope>NUCLEOTIDE SEQUENCE [LARGE SCALE GENOMIC DNA]</scope>
    <source>
        <strain evidence="6 7">SBC82</strain>
    </source>
</reference>
<dbReference type="SUPFAM" id="SSF74650">
    <property type="entry name" value="Galactose mutarotase-like"/>
    <property type="match status" value="1"/>
</dbReference>
<name>A0A2Z5FSM8_9BACT</name>
<keyword evidence="3 4" id="KW-0413">Isomerase</keyword>
<dbReference type="CDD" id="cd09020">
    <property type="entry name" value="D-hex-6-P-epi_like"/>
    <property type="match status" value="1"/>
</dbReference>
<dbReference type="GO" id="GO:0047938">
    <property type="term" value="F:glucose-6-phosphate 1-epimerase activity"/>
    <property type="evidence" value="ECO:0007669"/>
    <property type="project" value="UniProtKB-UniRule"/>
</dbReference>
<dbReference type="InterPro" id="IPR014718">
    <property type="entry name" value="GH-type_carb-bd"/>
</dbReference>
<sequence length="307" mass="34054">MEAAVTELDIQRLNDRFAIPSIAQIVPGNGGLPKVKISSAAASAEIYLHGAHLTSWIPAGAEEVIFLSDKAQFQDGKAIRGGVPVCFPWFNAKADDPKAPSHGFVRTKTWELESIIHEGNAIAVALSTQHDQATQKWWPHDFHAVHKITIGSDLKLELSVTNTGAARFNFQEALHTYYRVGDVRQVRLSSLDGVTYLDNADNLREKVQQGDNIFTQRTDNAYINTESELELSDPQLRRRILIGKQNSKNTVVWNPGDELARGMADLGDEEWQHFVCVEAANIRSAAITLEPGEEHTMTANIRLAELH</sequence>
<dbReference type="KEGG" id="abas:ACPOL_0089"/>
<dbReference type="RefSeq" id="WP_114205309.1">
    <property type="nucleotide sequence ID" value="NZ_CP030840.1"/>
</dbReference>
<evidence type="ECO:0000256" key="1">
    <source>
        <dbReference type="ARBA" id="ARBA00001096"/>
    </source>
</evidence>
<feature type="active site" evidence="5">
    <location>
        <position position="175"/>
    </location>
</feature>
<dbReference type="GO" id="GO:0005737">
    <property type="term" value="C:cytoplasm"/>
    <property type="evidence" value="ECO:0007669"/>
    <property type="project" value="TreeGrafter"/>
</dbReference>
<dbReference type="InterPro" id="IPR011013">
    <property type="entry name" value="Gal_mutarotase_sf_dom"/>
</dbReference>
<dbReference type="InterPro" id="IPR008183">
    <property type="entry name" value="Aldose_1/G6P_1-epimerase"/>
</dbReference>
<dbReference type="Pfam" id="PF01263">
    <property type="entry name" value="Aldose_epim"/>
    <property type="match status" value="1"/>
</dbReference>
<keyword evidence="7" id="KW-1185">Reference proteome</keyword>
<dbReference type="PANTHER" id="PTHR11122">
    <property type="entry name" value="APOSPORY-ASSOCIATED PROTEIN C-RELATED"/>
    <property type="match status" value="1"/>
</dbReference>
<evidence type="ECO:0000256" key="2">
    <source>
        <dbReference type="ARBA" id="ARBA00005866"/>
    </source>
</evidence>
<dbReference type="Gene3D" id="2.70.98.10">
    <property type="match status" value="1"/>
</dbReference>
<accession>A0A2Z5FSM8</accession>
<organism evidence="6 7">
    <name type="scientific">Acidisarcina polymorpha</name>
    <dbReference type="NCBI Taxonomy" id="2211140"/>
    <lineage>
        <taxon>Bacteria</taxon>
        <taxon>Pseudomonadati</taxon>
        <taxon>Acidobacteriota</taxon>
        <taxon>Terriglobia</taxon>
        <taxon>Terriglobales</taxon>
        <taxon>Acidobacteriaceae</taxon>
        <taxon>Acidisarcina</taxon>
    </lineage>
</organism>
<proteinExistence type="inferred from homology"/>
<protein>
    <recommendedName>
        <fullName evidence="4">Putative glucose-6-phosphate 1-epimerase</fullName>
        <ecNumber evidence="4">5.1.3.15</ecNumber>
    </recommendedName>
</protein>
<dbReference type="AlphaFoldDB" id="A0A2Z5FSM8"/>
<dbReference type="EMBL" id="CP030840">
    <property type="protein sequence ID" value="AXC09476.1"/>
    <property type="molecule type" value="Genomic_DNA"/>
</dbReference>
<evidence type="ECO:0000256" key="3">
    <source>
        <dbReference type="ARBA" id="ARBA00023235"/>
    </source>
</evidence>
<dbReference type="GO" id="GO:0005975">
    <property type="term" value="P:carbohydrate metabolic process"/>
    <property type="evidence" value="ECO:0007669"/>
    <property type="project" value="InterPro"/>
</dbReference>
<dbReference type="GO" id="GO:0030246">
    <property type="term" value="F:carbohydrate binding"/>
    <property type="evidence" value="ECO:0007669"/>
    <property type="project" value="UniProtKB-UniRule"/>
</dbReference>